<evidence type="ECO:0000313" key="2">
    <source>
        <dbReference type="EMBL" id="MFC7605855.1"/>
    </source>
</evidence>
<gene>
    <name evidence="2" type="ORF">ACFQVD_37720</name>
</gene>
<accession>A0ABW2TCR9</accession>
<dbReference type="EMBL" id="JBHTEE010000001">
    <property type="protein sequence ID" value="MFC7605855.1"/>
    <property type="molecule type" value="Genomic_DNA"/>
</dbReference>
<comment type="caution">
    <text evidence="2">The sequence shown here is derived from an EMBL/GenBank/DDBJ whole genome shotgun (WGS) entry which is preliminary data.</text>
</comment>
<organism evidence="2 3">
    <name type="scientific">Streptosporangium amethystogenes subsp. fukuiense</name>
    <dbReference type="NCBI Taxonomy" id="698418"/>
    <lineage>
        <taxon>Bacteria</taxon>
        <taxon>Bacillati</taxon>
        <taxon>Actinomycetota</taxon>
        <taxon>Actinomycetes</taxon>
        <taxon>Streptosporangiales</taxon>
        <taxon>Streptosporangiaceae</taxon>
        <taxon>Streptosporangium</taxon>
    </lineage>
</organism>
<sequence length="189" mass="18404">MRKSRAGGFVARTPLSLVASIVLPLALGAPAAPTSGAVAGATVAWRADTLTITVPTSANLGSGAAGGTISASLGTVTVVDSRSGVPPWTATVSATDFTTGGGSPAQTITKANISYWSGTVTDSSGGGSRTPGQATAAQAVPLSTSVTAFTGRKTISLPTSTSWAPTLVVTVSAATATGVYRGVITHSVA</sequence>
<dbReference type="Proteomes" id="UP001596514">
    <property type="component" value="Unassembled WGS sequence"/>
</dbReference>
<dbReference type="RefSeq" id="WP_343962570.1">
    <property type="nucleotide sequence ID" value="NZ_BAAAGK010000011.1"/>
</dbReference>
<reference evidence="3" key="1">
    <citation type="journal article" date="2019" name="Int. J. Syst. Evol. Microbiol.">
        <title>The Global Catalogue of Microorganisms (GCM) 10K type strain sequencing project: providing services to taxonomists for standard genome sequencing and annotation.</title>
        <authorList>
            <consortium name="The Broad Institute Genomics Platform"/>
            <consortium name="The Broad Institute Genome Sequencing Center for Infectious Disease"/>
            <person name="Wu L."/>
            <person name="Ma J."/>
        </authorList>
    </citation>
    <scope>NUCLEOTIDE SEQUENCE [LARGE SCALE GENOMIC DNA]</scope>
    <source>
        <strain evidence="3">JCM 10083</strain>
    </source>
</reference>
<evidence type="ECO:0000313" key="3">
    <source>
        <dbReference type="Proteomes" id="UP001596514"/>
    </source>
</evidence>
<feature type="signal peptide" evidence="1">
    <location>
        <begin position="1"/>
        <end position="31"/>
    </location>
</feature>
<proteinExistence type="predicted"/>
<keyword evidence="1" id="KW-0732">Signal</keyword>
<feature type="chain" id="PRO_5047186749" description="WxL domain-containing protein" evidence="1">
    <location>
        <begin position="32"/>
        <end position="189"/>
    </location>
</feature>
<keyword evidence="3" id="KW-1185">Reference proteome</keyword>
<name>A0ABW2TCR9_9ACTN</name>
<protein>
    <recommendedName>
        <fullName evidence="4">WxL domain-containing protein</fullName>
    </recommendedName>
</protein>
<evidence type="ECO:0008006" key="4">
    <source>
        <dbReference type="Google" id="ProtNLM"/>
    </source>
</evidence>
<evidence type="ECO:0000256" key="1">
    <source>
        <dbReference type="SAM" id="SignalP"/>
    </source>
</evidence>